<proteinExistence type="predicted"/>
<evidence type="ECO:0000256" key="1">
    <source>
        <dbReference type="SAM" id="SignalP"/>
    </source>
</evidence>
<comment type="caution">
    <text evidence="2">The sequence shown here is derived from an EMBL/GenBank/DDBJ whole genome shotgun (WGS) entry which is preliminary data.</text>
</comment>
<evidence type="ECO:0008006" key="4">
    <source>
        <dbReference type="Google" id="ProtNLM"/>
    </source>
</evidence>
<name>A0ABN8EUH8_9BACT</name>
<gene>
    <name evidence="2" type="ORF">EMA8858_00677</name>
</gene>
<dbReference type="InterPro" id="IPR008969">
    <property type="entry name" value="CarboxyPept-like_regulatory"/>
</dbReference>
<sequence>MKKLLTFIFLFCWANLIFAQNRPPLERIISIKISNERLDNALKNIANAASFSFSYNPDEIAIEKKVSINAQNQSVREILSDIFGNTTQFKHRGNYVILKKISEEPQKDFFVMGYVSDGETGLKIEKASIYEPITLASAVSNQYGYYRLKIPRELNNINLLVRKQNYQDEKILIRSKQDKNLNIKLLAIKPILQIDTIARLISFKIDSLPNKKLDSLPIFQPSTAKIEIIEPKDSVIFEPQKFDYLDYWATTKEKILITQRRLTDWFITTKQIIHLDNVRDTIYRPVQISFIPFVGTNHYLSGNVINTLSFNILGGYSLGIRSLEIGGFLNVVRGKVYGIQASGFANLVGQDVKGIQMAGFASLVGRNFYGVQASGFGNLNIGNTEGVQAAGFGNTTFKSFSGVQAAGFGNLVFQNTRASIQAAGFANAVIGNGSGIQAAGFGNFVRKDFKGIQASGTVNFVGGTFSGLQIATFNYAQKAKSGYQIGVLNFAMENVNSIPIGLLSFVGKGGYKRLELSSDEVNWFNLTFKTGVKRFYNILTAGYNFGFSDKPNFSLGYGIGTAWQLNRTFWLNLDAVSSHIQQNSTFWHLNQHTKANFNLEIHATPHFAFFVGPTLNFLASNETDLDLGKLNNWKISEKQGYYFGERATLTSWIGLQGGIRIY</sequence>
<feature type="chain" id="PRO_5047518048" description="Carboxypeptidase-like regulatory domain-containing protein" evidence="1">
    <location>
        <begin position="20"/>
        <end position="662"/>
    </location>
</feature>
<feature type="signal peptide" evidence="1">
    <location>
        <begin position="1"/>
        <end position="19"/>
    </location>
</feature>
<dbReference type="Proteomes" id="UP000837932">
    <property type="component" value="Unassembled WGS sequence"/>
</dbReference>
<dbReference type="SUPFAM" id="SSF49464">
    <property type="entry name" value="Carboxypeptidase regulatory domain-like"/>
    <property type="match status" value="1"/>
</dbReference>
<keyword evidence="1" id="KW-0732">Signal</keyword>
<accession>A0ABN8EUH8</accession>
<keyword evidence="3" id="KW-1185">Reference proteome</keyword>
<protein>
    <recommendedName>
        <fullName evidence="4">Carboxypeptidase-like regulatory domain-containing protein</fullName>
    </recommendedName>
</protein>
<evidence type="ECO:0000313" key="2">
    <source>
        <dbReference type="EMBL" id="CAH0994567.1"/>
    </source>
</evidence>
<dbReference type="RefSeq" id="WP_238804431.1">
    <property type="nucleotide sequence ID" value="NZ_CAKLPY010000001.1"/>
</dbReference>
<organism evidence="2 3">
    <name type="scientific">Emticicia aquatica</name>
    <dbReference type="NCBI Taxonomy" id="1681835"/>
    <lineage>
        <taxon>Bacteria</taxon>
        <taxon>Pseudomonadati</taxon>
        <taxon>Bacteroidota</taxon>
        <taxon>Cytophagia</taxon>
        <taxon>Cytophagales</taxon>
        <taxon>Leadbetterellaceae</taxon>
        <taxon>Emticicia</taxon>
    </lineage>
</organism>
<dbReference type="EMBL" id="CAKLPY010000001">
    <property type="protein sequence ID" value="CAH0994567.1"/>
    <property type="molecule type" value="Genomic_DNA"/>
</dbReference>
<reference evidence="2" key="1">
    <citation type="submission" date="2021-12" db="EMBL/GenBank/DDBJ databases">
        <authorList>
            <person name="Rodrigo-Torres L."/>
            <person name="Arahal R. D."/>
            <person name="Lucena T."/>
        </authorList>
    </citation>
    <scope>NUCLEOTIDE SEQUENCE</scope>
    <source>
        <strain evidence="2">CECT 8858</strain>
    </source>
</reference>
<evidence type="ECO:0000313" key="3">
    <source>
        <dbReference type="Proteomes" id="UP000837932"/>
    </source>
</evidence>